<name>A0A1V0DY48_9CAUD</name>
<dbReference type="EMBL" id="KY606587">
    <property type="protein sequence ID" value="ARB06082.1"/>
    <property type="molecule type" value="Genomic_DNA"/>
</dbReference>
<feature type="region of interest" description="Disordered" evidence="1">
    <location>
        <begin position="1"/>
        <end position="24"/>
    </location>
</feature>
<accession>A0A1V0DY48</accession>
<protein>
    <submittedName>
        <fullName evidence="2">Uncharacterized protein</fullName>
    </submittedName>
</protein>
<evidence type="ECO:0000313" key="2">
    <source>
        <dbReference type="EMBL" id="ARB06082.1"/>
    </source>
</evidence>
<evidence type="ECO:0000256" key="1">
    <source>
        <dbReference type="SAM" id="MobiDB-lite"/>
    </source>
</evidence>
<gene>
    <name evidence="2" type="ORF">vBDshSR5C_28</name>
</gene>
<evidence type="ECO:0000313" key="3">
    <source>
        <dbReference type="Proteomes" id="UP000224401"/>
    </source>
</evidence>
<reference evidence="2 3" key="1">
    <citation type="submission" date="2017-02" db="EMBL/GenBank/DDBJ databases">
        <title>A novel roseosiphophage isolated from the oligotrophic South China Sea.</title>
        <authorList>
            <person name="Yang Y."/>
            <person name="Cai L."/>
            <person name="Zhang R."/>
        </authorList>
    </citation>
    <scope>NUCLEOTIDE SEQUENCE [LARGE SCALE GENOMIC DNA]</scope>
</reference>
<proteinExistence type="predicted"/>
<sequence length="125" mass="13942">MTDTTTTKKKIKSPPTYNWTEPKHLARLRERMGDNCAEIGRAMGVAGSTINEHFANGRTLPVYELAAELLLQRMGDAPQTDAEAAFKALDDLALYFDQTPALRLDPQLLALVGRPLRDVLEERMS</sequence>
<dbReference type="Proteomes" id="UP000224401">
    <property type="component" value="Segment"/>
</dbReference>
<organism evidence="2 3">
    <name type="scientific">Dinoroseobacter phage vB_DshS-R5C</name>
    <dbReference type="NCBI Taxonomy" id="1965368"/>
    <lineage>
        <taxon>Viruses</taxon>
        <taxon>Duplodnaviria</taxon>
        <taxon>Heunggongvirae</taxon>
        <taxon>Uroviricota</taxon>
        <taxon>Caudoviricetes</taxon>
        <taxon>Nanhaivirus</taxon>
        <taxon>Nanhaivirus D5C</taxon>
    </lineage>
</organism>
<keyword evidence="3" id="KW-1185">Reference proteome</keyword>